<dbReference type="PANTHER" id="PTHR31157">
    <property type="entry name" value="SCP DOMAIN-CONTAINING PROTEIN"/>
    <property type="match status" value="1"/>
</dbReference>
<gene>
    <name evidence="3" type="ORF">RUA4292_04196</name>
</gene>
<feature type="compositionally biased region" description="Gly residues" evidence="1">
    <location>
        <begin position="153"/>
        <end position="164"/>
    </location>
</feature>
<protein>
    <submittedName>
        <fullName evidence="3">Cysteine-rich secretory protein family protein</fullName>
    </submittedName>
</protein>
<dbReference type="Proteomes" id="UP000050783">
    <property type="component" value="Unassembled WGS sequence"/>
</dbReference>
<dbReference type="PANTHER" id="PTHR31157:SF1">
    <property type="entry name" value="SCP DOMAIN-CONTAINING PROTEIN"/>
    <property type="match status" value="1"/>
</dbReference>
<evidence type="ECO:0000256" key="1">
    <source>
        <dbReference type="SAM" id="MobiDB-lite"/>
    </source>
</evidence>
<evidence type="ECO:0000313" key="4">
    <source>
        <dbReference type="Proteomes" id="UP000050783"/>
    </source>
</evidence>
<dbReference type="AlphaFoldDB" id="A0A0P1EIM2"/>
<dbReference type="InterPro" id="IPR014044">
    <property type="entry name" value="CAP_dom"/>
</dbReference>
<dbReference type="EMBL" id="CYPU01000071">
    <property type="protein sequence ID" value="CUH49995.1"/>
    <property type="molecule type" value="Genomic_DNA"/>
</dbReference>
<dbReference type="Pfam" id="PF00188">
    <property type="entry name" value="CAP"/>
    <property type="match status" value="1"/>
</dbReference>
<organism evidence="3 4">
    <name type="scientific">Ruegeria atlantica</name>
    <dbReference type="NCBI Taxonomy" id="81569"/>
    <lineage>
        <taxon>Bacteria</taxon>
        <taxon>Pseudomonadati</taxon>
        <taxon>Pseudomonadota</taxon>
        <taxon>Alphaproteobacteria</taxon>
        <taxon>Rhodobacterales</taxon>
        <taxon>Roseobacteraceae</taxon>
        <taxon>Ruegeria</taxon>
    </lineage>
</organism>
<feature type="region of interest" description="Disordered" evidence="1">
    <location>
        <begin position="149"/>
        <end position="179"/>
    </location>
</feature>
<dbReference type="Gene3D" id="3.40.33.10">
    <property type="entry name" value="CAP"/>
    <property type="match status" value="1"/>
</dbReference>
<feature type="domain" description="SCP" evidence="2">
    <location>
        <begin position="12"/>
        <end position="142"/>
    </location>
</feature>
<evidence type="ECO:0000259" key="2">
    <source>
        <dbReference type="Pfam" id="PF00188"/>
    </source>
</evidence>
<dbReference type="OrthoDB" id="419320at2"/>
<proteinExistence type="predicted"/>
<accession>A0A0P1EIM2</accession>
<dbReference type="SUPFAM" id="SSF55797">
    <property type="entry name" value="PR-1-like"/>
    <property type="match status" value="1"/>
</dbReference>
<dbReference type="STRING" id="81569.RUM4293_04212"/>
<reference evidence="3 4" key="1">
    <citation type="submission" date="2015-09" db="EMBL/GenBank/DDBJ databases">
        <authorList>
            <consortium name="Swine Surveillance"/>
        </authorList>
    </citation>
    <scope>NUCLEOTIDE SEQUENCE [LARGE SCALE GENOMIC DNA]</scope>
    <source>
        <strain evidence="3 4">CECT 4292</strain>
    </source>
</reference>
<dbReference type="CDD" id="cd05379">
    <property type="entry name" value="CAP_bacterial"/>
    <property type="match status" value="1"/>
</dbReference>
<evidence type="ECO:0000313" key="3">
    <source>
        <dbReference type="EMBL" id="CUH49995.1"/>
    </source>
</evidence>
<name>A0A0P1EIM2_9RHOB</name>
<sequence>MSQADSLERDMLDLINAERAKVGAPPLVLELNLNEASEDHSKWMIVKDIFSHTGVNNTNPGARMDNAGFNFSGSYSWAENIAGRSVRAPNGFDDEVIGLHNQLMNSDGHRANLLNPDFDYIGIGIEIGEYQGRTWAFVTQNFARTGGSVDLDTGGGAPASGGSGETPSPSNLPFAAPHDHPRNLADGIEALEYIASHSDLIAVFGTNADEGLRHYADHGYFEQRKITFDGLEYIASHNDLIQAFGANSEAGARHFISWGHIEGRKQTFDGLEYIASHNDLIQAFGADAEAGANHFIFHGRNEGREQTFDGLEYIASHVDLINAFGADSDAGSTHFIAYGVHEGRSKDTFDAETYLANYADLQAAFGNDHQAATEHFINHGYFEGRSDDFLF</sequence>
<dbReference type="InterPro" id="IPR035940">
    <property type="entry name" value="CAP_sf"/>
</dbReference>